<dbReference type="PIRSF" id="PIRSF006305">
    <property type="entry name" value="Maf"/>
    <property type="match status" value="1"/>
</dbReference>
<keyword evidence="4 9" id="KW-0546">Nucleotide metabolism</keyword>
<comment type="function">
    <text evidence="6 9">Nucleoside triphosphate pyrophosphatase that hydrolyzes 7-methyl-GTP (m(7)GTP). May have a dual role in cell division arrest and in preventing the incorporation of modified nucleotides into cellular nucleic acids.</text>
</comment>
<feature type="site" description="Important for substrate specificity" evidence="9">
    <location>
        <position position="164"/>
    </location>
</feature>
<comment type="cofactor">
    <cofactor evidence="9">
        <name>a divalent metal cation</name>
        <dbReference type="ChEBI" id="CHEBI:60240"/>
    </cofactor>
</comment>
<evidence type="ECO:0000256" key="4">
    <source>
        <dbReference type="ARBA" id="ARBA00023080"/>
    </source>
</evidence>
<protein>
    <recommendedName>
        <fullName evidence="8 9">7-methyl-GTP pyrophosphatase</fullName>
        <shortName evidence="9">m(7)GTP pyrophosphatase</shortName>
        <ecNumber evidence="9">3.6.1.-</ecNumber>
    </recommendedName>
</protein>
<dbReference type="EC" id="3.6.1.-" evidence="9"/>
<sequence>MCSPQKTDNQTHKLILASSSPYRAELLNRLGTPFTTQSPNIDETPQQDETPQALALRLSIEKAAVIAKANPSSWVIGSDQVAELNGNILHKPGNIENARHQLKASSGKTVNFYTGLCLSHYEKGVTQHCIVPFSVNFLSLNNELIDSYLSKEKPFNCAGSFKIEGLGITLFHSMKGDDYTSLIGLPMMALCKLLRNVGIEPLSM</sequence>
<keyword evidence="3 9" id="KW-0378">Hydrolase</keyword>
<dbReference type="Proteomes" id="UP001156870">
    <property type="component" value="Unassembled WGS sequence"/>
</dbReference>
<feature type="site" description="Important for substrate specificity" evidence="9">
    <location>
        <position position="22"/>
    </location>
</feature>
<evidence type="ECO:0000313" key="10">
    <source>
        <dbReference type="EMBL" id="GLS26514.1"/>
    </source>
</evidence>
<dbReference type="EMBL" id="BSPD01000054">
    <property type="protein sequence ID" value="GLS26514.1"/>
    <property type="molecule type" value="Genomic_DNA"/>
</dbReference>
<comment type="subcellular location">
    <subcellularLocation>
        <location evidence="1 9">Cytoplasm</location>
    </subcellularLocation>
</comment>
<dbReference type="InterPro" id="IPR029001">
    <property type="entry name" value="ITPase-like_fam"/>
</dbReference>
<feature type="site" description="Important for substrate specificity" evidence="9">
    <location>
        <position position="80"/>
    </location>
</feature>
<name>A0AA37T6C3_9GAMM</name>
<keyword evidence="11" id="KW-1185">Reference proteome</keyword>
<comment type="similarity">
    <text evidence="7 9">Belongs to the Maf family. YceF subfamily.</text>
</comment>
<dbReference type="GO" id="GO:0009117">
    <property type="term" value="P:nucleotide metabolic process"/>
    <property type="evidence" value="ECO:0007669"/>
    <property type="project" value="UniProtKB-KW"/>
</dbReference>
<gene>
    <name evidence="10" type="primary">yceF</name>
    <name evidence="10" type="ORF">GCM10007877_22300</name>
</gene>
<keyword evidence="2 9" id="KW-0963">Cytoplasm</keyword>
<evidence type="ECO:0000256" key="1">
    <source>
        <dbReference type="ARBA" id="ARBA00004496"/>
    </source>
</evidence>
<evidence type="ECO:0000256" key="7">
    <source>
        <dbReference type="ARBA" id="ARBA00060749"/>
    </source>
</evidence>
<dbReference type="HAMAP" id="MF_00528">
    <property type="entry name" value="Maf"/>
    <property type="match status" value="1"/>
</dbReference>
<evidence type="ECO:0000313" key="11">
    <source>
        <dbReference type="Proteomes" id="UP001156870"/>
    </source>
</evidence>
<evidence type="ECO:0000256" key="2">
    <source>
        <dbReference type="ARBA" id="ARBA00022490"/>
    </source>
</evidence>
<dbReference type="NCBIfam" id="TIGR00172">
    <property type="entry name" value="maf"/>
    <property type="match status" value="1"/>
</dbReference>
<dbReference type="CDD" id="cd00555">
    <property type="entry name" value="Maf"/>
    <property type="match status" value="1"/>
</dbReference>
<feature type="active site" description="Proton acceptor" evidence="9">
    <location>
        <position position="79"/>
    </location>
</feature>
<dbReference type="GO" id="GO:0005737">
    <property type="term" value="C:cytoplasm"/>
    <property type="evidence" value="ECO:0007669"/>
    <property type="project" value="UniProtKB-SubCell"/>
</dbReference>
<reference evidence="10 11" key="1">
    <citation type="journal article" date="2014" name="Int. J. Syst. Evol. Microbiol.">
        <title>Complete genome sequence of Corynebacterium casei LMG S-19264T (=DSM 44701T), isolated from a smear-ripened cheese.</title>
        <authorList>
            <consortium name="US DOE Joint Genome Institute (JGI-PGF)"/>
            <person name="Walter F."/>
            <person name="Albersmeier A."/>
            <person name="Kalinowski J."/>
            <person name="Ruckert C."/>
        </authorList>
    </citation>
    <scope>NUCLEOTIDE SEQUENCE [LARGE SCALE GENOMIC DNA]</scope>
    <source>
        <strain evidence="10 11">NBRC 110095</strain>
    </source>
</reference>
<accession>A0AA37T6C3</accession>
<evidence type="ECO:0000256" key="8">
    <source>
        <dbReference type="ARBA" id="ARBA00068163"/>
    </source>
</evidence>
<evidence type="ECO:0000256" key="6">
    <source>
        <dbReference type="ARBA" id="ARBA00053369"/>
    </source>
</evidence>
<dbReference type="AlphaFoldDB" id="A0AA37T6C3"/>
<evidence type="ECO:0000256" key="9">
    <source>
        <dbReference type="HAMAP-Rule" id="MF_00528"/>
    </source>
</evidence>
<evidence type="ECO:0000256" key="5">
    <source>
        <dbReference type="ARBA" id="ARBA00050213"/>
    </source>
</evidence>
<dbReference type="FunFam" id="3.90.950.10:FF:000005">
    <property type="entry name" value="7-methyl-GTP pyrophosphatase"/>
    <property type="match status" value="1"/>
</dbReference>
<comment type="caution">
    <text evidence="10">The sequence shown here is derived from an EMBL/GenBank/DDBJ whole genome shotgun (WGS) entry which is preliminary data.</text>
</comment>
<comment type="caution">
    <text evidence="9">Lacks conserved residue(s) required for the propagation of feature annotation.</text>
</comment>
<dbReference type="InterPro" id="IPR003697">
    <property type="entry name" value="Maf-like"/>
</dbReference>
<evidence type="ECO:0000256" key="3">
    <source>
        <dbReference type="ARBA" id="ARBA00022801"/>
    </source>
</evidence>
<dbReference type="RefSeq" id="WP_232594704.1">
    <property type="nucleotide sequence ID" value="NZ_BSPD01000054.1"/>
</dbReference>
<dbReference type="SUPFAM" id="SSF52972">
    <property type="entry name" value="ITPase-like"/>
    <property type="match status" value="1"/>
</dbReference>
<comment type="catalytic activity">
    <reaction evidence="5 9">
        <text>N(7)-methyl-GTP + H2O = N(7)-methyl-GMP + diphosphate + H(+)</text>
        <dbReference type="Rhea" id="RHEA:58744"/>
        <dbReference type="ChEBI" id="CHEBI:15377"/>
        <dbReference type="ChEBI" id="CHEBI:15378"/>
        <dbReference type="ChEBI" id="CHEBI:33019"/>
        <dbReference type="ChEBI" id="CHEBI:58285"/>
        <dbReference type="ChEBI" id="CHEBI:87133"/>
    </reaction>
</comment>
<dbReference type="PANTHER" id="PTHR43213:SF10">
    <property type="entry name" value="7-METHYL-GTP PYROPHOSPHATASE"/>
    <property type="match status" value="1"/>
</dbReference>
<proteinExistence type="inferred from homology"/>
<dbReference type="Gene3D" id="3.90.950.10">
    <property type="match status" value="1"/>
</dbReference>
<dbReference type="GO" id="GO:0047429">
    <property type="term" value="F:nucleoside triphosphate diphosphatase activity"/>
    <property type="evidence" value="ECO:0007669"/>
    <property type="project" value="InterPro"/>
</dbReference>
<organism evidence="10 11">
    <name type="scientific">Marinibactrum halimedae</name>
    <dbReference type="NCBI Taxonomy" id="1444977"/>
    <lineage>
        <taxon>Bacteria</taxon>
        <taxon>Pseudomonadati</taxon>
        <taxon>Pseudomonadota</taxon>
        <taxon>Gammaproteobacteria</taxon>
        <taxon>Cellvibrionales</taxon>
        <taxon>Cellvibrionaceae</taxon>
        <taxon>Marinibactrum</taxon>
    </lineage>
</organism>
<dbReference type="PANTHER" id="PTHR43213">
    <property type="entry name" value="BIFUNCTIONAL DTTP/UTP PYROPHOSPHATASE/METHYLTRANSFERASE PROTEIN-RELATED"/>
    <property type="match status" value="1"/>
</dbReference>
<dbReference type="Pfam" id="PF02545">
    <property type="entry name" value="Maf"/>
    <property type="match status" value="1"/>
</dbReference>